<sequence length="238" mass="25207">MQSTAPVPPASGGRAPRRRLVSACVLCAAAVTAAVLWAAGGFEETPRQPAGAPGKAVDLGLFTVVVRDARIGVAAGDFGTGRQRFLIVRLRVLNRGEETASLGIGGLSDGVAARTRTGKWVKPDQVEGTAGGSKTDTTQPGLPVEASAMWKMGPADAPRQFTVGLRKWEYGHGFTDTSFRWRIDLEDDALAARLTLPVTAVAAPATPRPTRHATPKARPRFTPRVRPRSTPKPTAGRR</sequence>
<feature type="region of interest" description="Disordered" evidence="1">
    <location>
        <begin position="203"/>
        <end position="238"/>
    </location>
</feature>
<name>A0ABX8R4L4_9ACTN</name>
<evidence type="ECO:0000256" key="1">
    <source>
        <dbReference type="SAM" id="MobiDB-lite"/>
    </source>
</evidence>
<gene>
    <name evidence="2" type="ORF">AGRA3207_005182</name>
</gene>
<evidence type="ECO:0000313" key="2">
    <source>
        <dbReference type="EMBL" id="QXJ23948.1"/>
    </source>
</evidence>
<evidence type="ECO:0008006" key="4">
    <source>
        <dbReference type="Google" id="ProtNLM"/>
    </source>
</evidence>
<feature type="compositionally biased region" description="Basic residues" evidence="1">
    <location>
        <begin position="209"/>
        <end position="238"/>
    </location>
</feature>
<protein>
    <recommendedName>
        <fullName evidence="4">DUF4352 domain-containing protein</fullName>
    </recommendedName>
</protein>
<keyword evidence="3" id="KW-1185">Reference proteome</keyword>
<organism evidence="2 3">
    <name type="scientific">Actinomadura graeca</name>
    <dbReference type="NCBI Taxonomy" id="2750812"/>
    <lineage>
        <taxon>Bacteria</taxon>
        <taxon>Bacillati</taxon>
        <taxon>Actinomycetota</taxon>
        <taxon>Actinomycetes</taxon>
        <taxon>Streptosporangiales</taxon>
        <taxon>Thermomonosporaceae</taxon>
        <taxon>Actinomadura</taxon>
    </lineage>
</organism>
<proteinExistence type="predicted"/>
<evidence type="ECO:0000313" key="3">
    <source>
        <dbReference type="Proteomes" id="UP001049518"/>
    </source>
</evidence>
<dbReference type="Proteomes" id="UP001049518">
    <property type="component" value="Chromosome"/>
</dbReference>
<reference evidence="2" key="1">
    <citation type="submission" date="2020-07" db="EMBL/GenBank/DDBJ databases">
        <authorList>
            <person name="Tarantini F.S."/>
            <person name="Hong K.W."/>
            <person name="Chan K.G."/>
        </authorList>
    </citation>
    <scope>NUCLEOTIDE SEQUENCE</scope>
    <source>
        <strain evidence="2">32-07</strain>
    </source>
</reference>
<accession>A0ABX8R4L4</accession>
<dbReference type="RefSeq" id="WP_231329635.1">
    <property type="nucleotide sequence ID" value="NZ_CP059572.1"/>
</dbReference>
<dbReference type="EMBL" id="CP059572">
    <property type="protein sequence ID" value="QXJ23948.1"/>
    <property type="molecule type" value="Genomic_DNA"/>
</dbReference>